<dbReference type="InterPro" id="IPR023874">
    <property type="entry name" value="DNA_rSAM_put"/>
</dbReference>
<keyword evidence="1" id="KW-0949">S-adenosyl-L-methionine</keyword>
<keyword evidence="3" id="KW-0408">Iron</keyword>
<dbReference type="Pfam" id="PF04055">
    <property type="entry name" value="Radical_SAM"/>
    <property type="match status" value="1"/>
</dbReference>
<proteinExistence type="predicted"/>
<comment type="caution">
    <text evidence="6">The sequence shown here is derived from an EMBL/GenBank/DDBJ whole genome shotgun (WGS) entry which is preliminary data.</text>
</comment>
<dbReference type="GO" id="GO:0006281">
    <property type="term" value="P:DNA repair"/>
    <property type="evidence" value="ECO:0007669"/>
    <property type="project" value="InterPro"/>
</dbReference>
<evidence type="ECO:0000256" key="2">
    <source>
        <dbReference type="ARBA" id="ARBA00022723"/>
    </source>
</evidence>
<dbReference type="InterPro" id="IPR007197">
    <property type="entry name" value="rSAM"/>
</dbReference>
<evidence type="ECO:0000313" key="7">
    <source>
        <dbReference type="Proteomes" id="UP000264141"/>
    </source>
</evidence>
<keyword evidence="4" id="KW-0411">Iron-sulfur</keyword>
<accession>A0A3D1JDN2</accession>
<name>A0A3D1JDN2_9CHLR</name>
<protein>
    <recommendedName>
        <fullName evidence="5">Radical SAM core domain-containing protein</fullName>
    </recommendedName>
</protein>
<dbReference type="InterPro" id="IPR006638">
    <property type="entry name" value="Elp3/MiaA/NifB-like_rSAM"/>
</dbReference>
<dbReference type="EMBL" id="DPBP01000009">
    <property type="protein sequence ID" value="HCE16632.1"/>
    <property type="molecule type" value="Genomic_DNA"/>
</dbReference>
<dbReference type="PROSITE" id="PS51918">
    <property type="entry name" value="RADICAL_SAM"/>
    <property type="match status" value="1"/>
</dbReference>
<dbReference type="SUPFAM" id="SSF47781">
    <property type="entry name" value="RuvA domain 2-like"/>
    <property type="match status" value="1"/>
</dbReference>
<sequence>MRFSEKRGKEALARKERLFYNENMDVIERLASIRQDVQTEVAEDVRMVPSAGRGAPAPCEDPAEGLPITMAALPNGQRMPILKTLLTSACERNCYYCPFRSGRDLRRVTFQPDELAGAIVRLTERGVIRGAFLSSGIAGGGIRTQDRLIATAEILRHKFHYRGYLHLKLMPGAEYDQVLRAMQLADRVSVNLEGANPRRLEALAPQKVFMEELLQPLRWVEEIRRKLPPVQGWQGRWPSSTTQFVVGAVGESDLELLATVSYLNKTVRLARGYFSGFSPTPGTPFEGLPPCNPWREHRLYQASFLLRDYGFELEELPFQEGGQLPLDVDPKLSWAKQNLAEAPIEVNRAGRQELLRIPGIGPRGAQAILKARRQTRLRSLEDLWALGVVTTRAAPFILLDGHRPAVQPTLWG</sequence>
<keyword evidence="2" id="KW-0479">Metal-binding</keyword>
<evidence type="ECO:0000313" key="6">
    <source>
        <dbReference type="EMBL" id="HCE16632.1"/>
    </source>
</evidence>
<reference evidence="6 7" key="1">
    <citation type="journal article" date="2018" name="Nat. Biotechnol.">
        <title>A standardized bacterial taxonomy based on genome phylogeny substantially revises the tree of life.</title>
        <authorList>
            <person name="Parks D.H."/>
            <person name="Chuvochina M."/>
            <person name="Waite D.W."/>
            <person name="Rinke C."/>
            <person name="Skarshewski A."/>
            <person name="Chaumeil P.A."/>
            <person name="Hugenholtz P."/>
        </authorList>
    </citation>
    <scope>NUCLEOTIDE SEQUENCE [LARGE SCALE GENOMIC DNA]</scope>
    <source>
        <strain evidence="6">UBA8781</strain>
    </source>
</reference>
<gene>
    <name evidence="6" type="ORF">DEQ80_02115</name>
</gene>
<feature type="domain" description="Radical SAM core" evidence="5">
    <location>
        <begin position="74"/>
        <end position="317"/>
    </location>
</feature>
<evidence type="ECO:0000256" key="1">
    <source>
        <dbReference type="ARBA" id="ARBA00022691"/>
    </source>
</evidence>
<dbReference type="GO" id="GO:0003824">
    <property type="term" value="F:catalytic activity"/>
    <property type="evidence" value="ECO:0007669"/>
    <property type="project" value="InterPro"/>
</dbReference>
<dbReference type="OrthoDB" id="9801154at2"/>
<dbReference type="PANTHER" id="PTHR21180">
    <property type="entry name" value="ENDONUCLEASE/EXONUCLEASE/PHOSPHATASE FAMILY DOMAIN-CONTAINING PROTEIN 1"/>
    <property type="match status" value="1"/>
</dbReference>
<dbReference type="Gene3D" id="1.10.150.320">
    <property type="entry name" value="Photosystem II 12 kDa extrinsic protein"/>
    <property type="match status" value="1"/>
</dbReference>
<dbReference type="SUPFAM" id="SSF102114">
    <property type="entry name" value="Radical SAM enzymes"/>
    <property type="match status" value="1"/>
</dbReference>
<dbReference type="STRING" id="229919.GCA_001050195_02483"/>
<dbReference type="Gene3D" id="3.20.20.70">
    <property type="entry name" value="Aldolase class I"/>
    <property type="match status" value="1"/>
</dbReference>
<dbReference type="SMART" id="SM00729">
    <property type="entry name" value="Elp3"/>
    <property type="match status" value="1"/>
</dbReference>
<dbReference type="InterPro" id="IPR058240">
    <property type="entry name" value="rSAM_sf"/>
</dbReference>
<dbReference type="Proteomes" id="UP000264141">
    <property type="component" value="Unassembled WGS sequence"/>
</dbReference>
<evidence type="ECO:0000259" key="5">
    <source>
        <dbReference type="PROSITE" id="PS51918"/>
    </source>
</evidence>
<dbReference type="InterPro" id="IPR010994">
    <property type="entry name" value="RuvA_2-like"/>
</dbReference>
<dbReference type="PANTHER" id="PTHR21180:SF9">
    <property type="entry name" value="TYPE II SECRETION SYSTEM PROTEIN K"/>
    <property type="match status" value="1"/>
</dbReference>
<evidence type="ECO:0000256" key="3">
    <source>
        <dbReference type="ARBA" id="ARBA00023004"/>
    </source>
</evidence>
<dbReference type="InterPro" id="IPR003583">
    <property type="entry name" value="Hlx-hairpin-Hlx_DNA-bd_motif"/>
</dbReference>
<dbReference type="SFLD" id="SFLDG01102">
    <property type="entry name" value="Uncharacterised_Radical_SAM_Su"/>
    <property type="match status" value="1"/>
</dbReference>
<dbReference type="InterPro" id="IPR013785">
    <property type="entry name" value="Aldolase_TIM"/>
</dbReference>
<dbReference type="SFLD" id="SFLDS00029">
    <property type="entry name" value="Radical_SAM"/>
    <property type="match status" value="1"/>
</dbReference>
<dbReference type="SMART" id="SM00278">
    <property type="entry name" value="HhH1"/>
    <property type="match status" value="1"/>
</dbReference>
<evidence type="ECO:0000256" key="4">
    <source>
        <dbReference type="ARBA" id="ARBA00023014"/>
    </source>
</evidence>
<organism evidence="6 7">
    <name type="scientific">Anaerolinea thermolimosa</name>
    <dbReference type="NCBI Taxonomy" id="229919"/>
    <lineage>
        <taxon>Bacteria</taxon>
        <taxon>Bacillati</taxon>
        <taxon>Chloroflexota</taxon>
        <taxon>Anaerolineae</taxon>
        <taxon>Anaerolineales</taxon>
        <taxon>Anaerolineaceae</taxon>
        <taxon>Anaerolinea</taxon>
    </lineage>
</organism>
<dbReference type="GO" id="GO:0046872">
    <property type="term" value="F:metal ion binding"/>
    <property type="evidence" value="ECO:0007669"/>
    <property type="project" value="UniProtKB-KW"/>
</dbReference>
<dbReference type="GO" id="GO:0003677">
    <property type="term" value="F:DNA binding"/>
    <property type="evidence" value="ECO:0007669"/>
    <property type="project" value="InterPro"/>
</dbReference>
<dbReference type="AlphaFoldDB" id="A0A3D1JDN2"/>
<dbReference type="InterPro" id="IPR051675">
    <property type="entry name" value="Endo/Exo/Phosphatase_dom_1"/>
</dbReference>
<dbReference type="CDD" id="cd01335">
    <property type="entry name" value="Radical_SAM"/>
    <property type="match status" value="1"/>
</dbReference>
<dbReference type="GO" id="GO:0051536">
    <property type="term" value="F:iron-sulfur cluster binding"/>
    <property type="evidence" value="ECO:0007669"/>
    <property type="project" value="UniProtKB-KW"/>
</dbReference>